<evidence type="ECO:0000313" key="2">
    <source>
        <dbReference type="Proteomes" id="UP001246372"/>
    </source>
</evidence>
<keyword evidence="2" id="KW-1185">Reference proteome</keyword>
<dbReference type="SUPFAM" id="SSF56059">
    <property type="entry name" value="Glutathione synthetase ATP-binding domain-like"/>
    <property type="match status" value="1"/>
</dbReference>
<sequence>MLRSRDYAALASDAQLVLQALEQLNRLYCDEPDIQARFPELRHLRPYISHATSGQRDIPLARFDLMRGADGRWQMLESNSDCPGGLTLTGIVNRAFRASDFYDRHLVERVQAVENADGFLQLMRERSPRQPARLAFLWSEFQPLRNDIQTLHDRALSLGGPAPYIGPVQSLVFREDQVLADGRPIDLAFTKIDTTLGADGLIHWCAWRHDPEEARPLLEAMASGQLRTLSPLPAMMVAENKRALALLFEDDVRRTLSAAQCAAIDRLVAPSSCLGPACKAPRWTAAELLAVPHRFVLKTAIDTRGRGVFVGRDCKPAQWQLLVEQALAGRLLVQALIDAKPEAVTIDLEQRPPMHNVLSLFLYGGKPVGLLGRCARQSIVNVGHGGLLRPALVVDELPSYVEH</sequence>
<proteinExistence type="predicted"/>
<reference evidence="1" key="1">
    <citation type="submission" date="2023-09" db="EMBL/GenBank/DDBJ databases">
        <title>Paucibacter sp. APW11 Genome sequencing and assembly.</title>
        <authorList>
            <person name="Kim I."/>
        </authorList>
    </citation>
    <scope>NUCLEOTIDE SEQUENCE</scope>
    <source>
        <strain evidence="1">APW11</strain>
    </source>
</reference>
<protein>
    <recommendedName>
        <fullName evidence="3">Glutathionylspermidine synthase pre-ATP-grasp-like domain-containing protein</fullName>
    </recommendedName>
</protein>
<dbReference type="Proteomes" id="UP001246372">
    <property type="component" value="Unassembled WGS sequence"/>
</dbReference>
<evidence type="ECO:0000313" key="1">
    <source>
        <dbReference type="EMBL" id="MDT9000400.1"/>
    </source>
</evidence>
<evidence type="ECO:0008006" key="3">
    <source>
        <dbReference type="Google" id="ProtNLM"/>
    </source>
</evidence>
<gene>
    <name evidence="1" type="ORF">RQP53_14085</name>
</gene>
<name>A0ABU3PCU8_9BURK</name>
<accession>A0ABU3PCU8</accession>
<dbReference type="EMBL" id="JAVXZY010000005">
    <property type="protein sequence ID" value="MDT9000400.1"/>
    <property type="molecule type" value="Genomic_DNA"/>
</dbReference>
<organism evidence="1 2">
    <name type="scientific">Roseateles aquae</name>
    <dbReference type="NCBI Taxonomy" id="3077235"/>
    <lineage>
        <taxon>Bacteria</taxon>
        <taxon>Pseudomonadati</taxon>
        <taxon>Pseudomonadota</taxon>
        <taxon>Betaproteobacteria</taxon>
        <taxon>Burkholderiales</taxon>
        <taxon>Sphaerotilaceae</taxon>
        <taxon>Roseateles</taxon>
    </lineage>
</organism>
<dbReference type="RefSeq" id="WP_315650974.1">
    <property type="nucleotide sequence ID" value="NZ_JAVXZY010000005.1"/>
</dbReference>
<comment type="caution">
    <text evidence="1">The sequence shown here is derived from an EMBL/GenBank/DDBJ whole genome shotgun (WGS) entry which is preliminary data.</text>
</comment>